<organism evidence="18">
    <name type="scientific">Candidatus Kentrum sp. FM</name>
    <dbReference type="NCBI Taxonomy" id="2126340"/>
    <lineage>
        <taxon>Bacteria</taxon>
        <taxon>Pseudomonadati</taxon>
        <taxon>Pseudomonadota</taxon>
        <taxon>Gammaproteobacteria</taxon>
        <taxon>Candidatus Kentrum</taxon>
    </lineage>
</organism>
<dbReference type="Gene3D" id="3.40.50.300">
    <property type="entry name" value="P-loop containing nucleotide triphosphate hydrolases"/>
    <property type="match status" value="2"/>
</dbReference>
<keyword evidence="8 12" id="KW-0067">ATP-binding</keyword>
<evidence type="ECO:0000313" key="16">
    <source>
        <dbReference type="EMBL" id="VFJ43923.1"/>
    </source>
</evidence>
<feature type="binding site" evidence="12">
    <location>
        <position position="517"/>
    </location>
    <ligand>
        <name>Zn(2+)</name>
        <dbReference type="ChEBI" id="CHEBI:29105"/>
        <label>2</label>
    </ligand>
</feature>
<feature type="binding site" evidence="12">
    <location>
        <position position="548"/>
    </location>
    <ligand>
        <name>Zn(2+)</name>
        <dbReference type="ChEBI" id="CHEBI:29105"/>
        <label>2</label>
    </ligand>
</feature>
<dbReference type="PANTHER" id="PTHR30580">
    <property type="entry name" value="PRIMOSOMAL PROTEIN N"/>
    <property type="match status" value="1"/>
</dbReference>
<dbReference type="SUPFAM" id="SSF52540">
    <property type="entry name" value="P-loop containing nucleoside triphosphate hydrolases"/>
    <property type="match status" value="2"/>
</dbReference>
<feature type="binding site" evidence="12">
    <location>
        <position position="561"/>
    </location>
    <ligand>
        <name>Zn(2+)</name>
        <dbReference type="ChEBI" id="CHEBI:29105"/>
        <label>1</label>
    </ligand>
</feature>
<dbReference type="EMBL" id="CAADFL010000011">
    <property type="protein sequence ID" value="VFK06148.1"/>
    <property type="molecule type" value="Genomic_DNA"/>
</dbReference>
<evidence type="ECO:0000313" key="17">
    <source>
        <dbReference type="EMBL" id="VFJ44280.1"/>
    </source>
</evidence>
<evidence type="ECO:0000256" key="8">
    <source>
        <dbReference type="ARBA" id="ARBA00022840"/>
    </source>
</evidence>
<dbReference type="FunFam" id="3.40.1440.60:FF:000001">
    <property type="entry name" value="Primosomal protein N"/>
    <property type="match status" value="1"/>
</dbReference>
<evidence type="ECO:0000256" key="12">
    <source>
        <dbReference type="HAMAP-Rule" id="MF_00983"/>
    </source>
</evidence>
<dbReference type="GO" id="GO:0008270">
    <property type="term" value="F:zinc ion binding"/>
    <property type="evidence" value="ECO:0007669"/>
    <property type="project" value="UniProtKB-UniRule"/>
</dbReference>
<dbReference type="PROSITE" id="PS51194">
    <property type="entry name" value="HELICASE_CTER"/>
    <property type="match status" value="1"/>
</dbReference>
<sequence>MESPSVGPILRVAVPSPLRRLFDYLPPKDAGSGKQVPQGAQGAQGANTPPPPGNRQPPAGATGENGPGEDNPKENAPPQNSSPPNSPEGNDQSTPPCPALPGMRVRVPFGKSQRVGLVVAISQSSEVAPDRLKPVLAILDTEPLLPPDTMALLRWAGNYYHHPMGEVLLGALPAALRTGRRAESPGPRGWRLTAEGQGHTGAELSRAPRQAALFDLLHTHPDGIAEHQLRLTHGNCLPALRSLDKRGWITSFTAPCWERTQTRALVSPPQPEPAQRAAIDAILAAQDRFAPFLLDGVTSSGKTEVYLSVIQEAVARGRQALVLIPEIGLTPQTLARFRQRIPAPIVVLHSGLTDIERLCGWLAARNGQASVVIGTRSAAFVPLARPGIFIVDEEHDLSYKQQDRFRYSARDVAVYRAKQADVPIVLGSATPSLESLYNADLGRYRRITLPERVRGAAHPGYVVTDVRAKPFRDSLSEDLLRAIEERLLRQEQVLLFLNRRGYAPLRLCHQCGWIANCERCDARMVYHVHGGEGAPPPETEGHLRCHHCGARRPAPDHCPQCGGEALDSLWAGTQRIARALAEYFPKAGIVRVDRDSIAPKGTLEKVLADVAAGRIDILVGTQMLAKGHHFPDVTLVGIVDADGGLFGVDFRAGERMAQTVIQVAGRAGRGDRPGQVLIQTHHPDHPLLQALVYQGYHRFASMALAERREAALPPFRHLALIRAEASTRELGTAFLGQIRSLAESVAESLTQSTAESGAQSMTDSAPVGILGPVPAPMERREERYRAQLLFEARERAALHRLLSGLLPQLEGLKSARRVHWSLDVDPMEMV</sequence>
<name>A0A450VMV7_9GAMM</name>
<dbReference type="GO" id="GO:0006269">
    <property type="term" value="P:DNA replication, synthesis of primer"/>
    <property type="evidence" value="ECO:0007669"/>
    <property type="project" value="UniProtKB-KW"/>
</dbReference>
<dbReference type="InterPro" id="IPR041236">
    <property type="entry name" value="PriA_C"/>
</dbReference>
<dbReference type="Pfam" id="PF18319">
    <property type="entry name" value="Zn_ribbon_PriA"/>
    <property type="match status" value="1"/>
</dbReference>
<evidence type="ECO:0000256" key="10">
    <source>
        <dbReference type="ARBA" id="ARBA00023235"/>
    </source>
</evidence>
<dbReference type="PANTHER" id="PTHR30580:SF0">
    <property type="entry name" value="PRIMOSOMAL PROTEIN N"/>
    <property type="match status" value="1"/>
</dbReference>
<dbReference type="InterPro" id="IPR027417">
    <property type="entry name" value="P-loop_NTPase"/>
</dbReference>
<reference evidence="18" key="1">
    <citation type="submission" date="2019-02" db="EMBL/GenBank/DDBJ databases">
        <authorList>
            <person name="Gruber-Vodicka R. H."/>
            <person name="Seah K. B. B."/>
        </authorList>
    </citation>
    <scope>NUCLEOTIDE SEQUENCE</scope>
    <source>
        <strain evidence="16">BECK_BZ163</strain>
        <strain evidence="18">BECK_BZ164</strain>
        <strain evidence="17">BECK_BZ165</strain>
    </source>
</reference>
<dbReference type="Pfam" id="PF00271">
    <property type="entry name" value="Helicase_C"/>
    <property type="match status" value="1"/>
</dbReference>
<evidence type="ECO:0000256" key="2">
    <source>
        <dbReference type="ARBA" id="ARBA00022705"/>
    </source>
</evidence>
<feature type="domain" description="Helicase C-terminal" evidence="15">
    <location>
        <begin position="553"/>
        <end position="710"/>
    </location>
</feature>
<evidence type="ECO:0000313" key="18">
    <source>
        <dbReference type="EMBL" id="VFK06148.1"/>
    </source>
</evidence>
<evidence type="ECO:0000256" key="1">
    <source>
        <dbReference type="ARBA" id="ARBA00022515"/>
    </source>
</evidence>
<feature type="domain" description="Helicase ATP-binding" evidence="14">
    <location>
        <begin position="283"/>
        <end position="449"/>
    </location>
</feature>
<feature type="compositionally biased region" description="Polar residues" evidence="13">
    <location>
        <begin position="752"/>
        <end position="763"/>
    </location>
</feature>
<feature type="region of interest" description="Disordered" evidence="13">
    <location>
        <begin position="752"/>
        <end position="774"/>
    </location>
</feature>
<dbReference type="EMBL" id="CAADEZ010000012">
    <property type="protein sequence ID" value="VFJ43923.1"/>
    <property type="molecule type" value="Genomic_DNA"/>
</dbReference>
<comment type="catalytic activity">
    <reaction evidence="12">
        <text>Couples ATP hydrolysis with the unwinding of duplex DNA by translocating in the 3'-5' direction.</text>
        <dbReference type="EC" id="5.6.2.4"/>
    </reaction>
</comment>
<dbReference type="GO" id="GO:0003677">
    <property type="term" value="F:DNA binding"/>
    <property type="evidence" value="ECO:0007669"/>
    <property type="project" value="UniProtKB-UniRule"/>
</dbReference>
<evidence type="ECO:0000256" key="9">
    <source>
        <dbReference type="ARBA" id="ARBA00023125"/>
    </source>
</evidence>
<evidence type="ECO:0000256" key="13">
    <source>
        <dbReference type="SAM" id="MobiDB-lite"/>
    </source>
</evidence>
<evidence type="ECO:0000256" key="6">
    <source>
        <dbReference type="ARBA" id="ARBA00022806"/>
    </source>
</evidence>
<dbReference type="EMBL" id="CAADFA010000009">
    <property type="protein sequence ID" value="VFJ44280.1"/>
    <property type="molecule type" value="Genomic_DNA"/>
</dbReference>
<evidence type="ECO:0000256" key="11">
    <source>
        <dbReference type="ARBA" id="ARBA00048988"/>
    </source>
</evidence>
<protein>
    <recommendedName>
        <fullName evidence="12">Replication restart protein PriA</fullName>
    </recommendedName>
    <alternativeName>
        <fullName evidence="12">ATP-dependent DNA helicase PriA</fullName>
        <ecNumber evidence="12">5.6.2.4</ecNumber>
    </alternativeName>
    <alternativeName>
        <fullName evidence="12">DNA 3'-5' helicase PriA</fullName>
    </alternativeName>
</protein>
<dbReference type="InterPro" id="IPR011545">
    <property type="entry name" value="DEAD/DEAH_box_helicase_dom"/>
</dbReference>
<dbReference type="InterPro" id="IPR005259">
    <property type="entry name" value="PriA"/>
</dbReference>
<feature type="region of interest" description="Disordered" evidence="13">
    <location>
        <begin position="1"/>
        <end position="104"/>
    </location>
</feature>
<evidence type="ECO:0000256" key="4">
    <source>
        <dbReference type="ARBA" id="ARBA00022741"/>
    </source>
</evidence>
<dbReference type="SMART" id="SM00490">
    <property type="entry name" value="HELICc"/>
    <property type="match status" value="1"/>
</dbReference>
<dbReference type="GO" id="GO:0016787">
    <property type="term" value="F:hydrolase activity"/>
    <property type="evidence" value="ECO:0007669"/>
    <property type="project" value="UniProtKB-KW"/>
</dbReference>
<keyword evidence="6 12" id="KW-0347">Helicase</keyword>
<feature type="binding site" evidence="12">
    <location>
        <position position="558"/>
    </location>
    <ligand>
        <name>Zn(2+)</name>
        <dbReference type="ChEBI" id="CHEBI:29105"/>
        <label>1</label>
    </ligand>
</feature>
<feature type="binding site" evidence="12">
    <location>
        <position position="508"/>
    </location>
    <ligand>
        <name>Zn(2+)</name>
        <dbReference type="ChEBI" id="CHEBI:29105"/>
        <label>1</label>
    </ligand>
</feature>
<dbReference type="InterPro" id="IPR040498">
    <property type="entry name" value="PriA_CRR"/>
</dbReference>
<dbReference type="InterPro" id="IPR014001">
    <property type="entry name" value="Helicase_ATP-bd"/>
</dbReference>
<dbReference type="FunFam" id="3.40.50.300:FF:000489">
    <property type="entry name" value="Primosome assembly protein PriA"/>
    <property type="match status" value="1"/>
</dbReference>
<comment type="catalytic activity">
    <reaction evidence="11 12">
        <text>ATP + H2O = ADP + phosphate + H(+)</text>
        <dbReference type="Rhea" id="RHEA:13065"/>
        <dbReference type="ChEBI" id="CHEBI:15377"/>
        <dbReference type="ChEBI" id="CHEBI:15378"/>
        <dbReference type="ChEBI" id="CHEBI:30616"/>
        <dbReference type="ChEBI" id="CHEBI:43474"/>
        <dbReference type="ChEBI" id="CHEBI:456216"/>
        <dbReference type="EC" id="5.6.2.4"/>
    </reaction>
</comment>
<evidence type="ECO:0000256" key="7">
    <source>
        <dbReference type="ARBA" id="ARBA00022833"/>
    </source>
</evidence>
<feature type="binding site" evidence="12">
    <location>
        <position position="545"/>
    </location>
    <ligand>
        <name>Zn(2+)</name>
        <dbReference type="ChEBI" id="CHEBI:29105"/>
        <label>2</label>
    </ligand>
</feature>
<dbReference type="SMART" id="SM00487">
    <property type="entry name" value="DEXDc"/>
    <property type="match status" value="1"/>
</dbReference>
<dbReference type="GO" id="GO:1990077">
    <property type="term" value="C:primosome complex"/>
    <property type="evidence" value="ECO:0007669"/>
    <property type="project" value="UniProtKB-UniRule"/>
</dbReference>
<dbReference type="Pfam" id="PF17764">
    <property type="entry name" value="PriA_3primeBD"/>
    <property type="match status" value="1"/>
</dbReference>
<dbReference type="CDD" id="cd17929">
    <property type="entry name" value="DEXHc_priA"/>
    <property type="match status" value="1"/>
</dbReference>
<keyword evidence="9 12" id="KW-0238">DNA-binding</keyword>
<keyword evidence="7 12" id="KW-0862">Zinc</keyword>
<dbReference type="GO" id="GO:0006270">
    <property type="term" value="P:DNA replication initiation"/>
    <property type="evidence" value="ECO:0007669"/>
    <property type="project" value="TreeGrafter"/>
</dbReference>
<comment type="function">
    <text evidence="12">Initiates the restart of stalled replication forks, which reloads the replicative helicase on sites other than the origin of replication. Recognizes and binds to abandoned replication forks and remodels them to uncover a helicase loading site. Promotes assembly of the primosome at these replication forks.</text>
</comment>
<comment type="cofactor">
    <cofactor evidence="12">
        <name>Zn(2+)</name>
        <dbReference type="ChEBI" id="CHEBI:29105"/>
    </cofactor>
    <text evidence="12">Binds 2 zinc ions per subunit.</text>
</comment>
<keyword evidence="4 12" id="KW-0547">Nucleotide-binding</keyword>
<evidence type="ECO:0000256" key="5">
    <source>
        <dbReference type="ARBA" id="ARBA00022801"/>
    </source>
</evidence>
<keyword evidence="5 12" id="KW-0378">Hydrolase</keyword>
<dbReference type="EC" id="5.6.2.4" evidence="12"/>
<dbReference type="AlphaFoldDB" id="A0A450VMV7"/>
<evidence type="ECO:0000259" key="14">
    <source>
        <dbReference type="PROSITE" id="PS51192"/>
    </source>
</evidence>
<dbReference type="Gene3D" id="3.40.1440.60">
    <property type="entry name" value="PriA, 3(prime) DNA-binding domain"/>
    <property type="match status" value="1"/>
</dbReference>
<dbReference type="InterPro" id="IPR041222">
    <property type="entry name" value="PriA_3primeBD"/>
</dbReference>
<evidence type="ECO:0000259" key="15">
    <source>
        <dbReference type="PROSITE" id="PS51194"/>
    </source>
</evidence>
<dbReference type="GO" id="GO:0005524">
    <property type="term" value="F:ATP binding"/>
    <property type="evidence" value="ECO:0007669"/>
    <property type="project" value="UniProtKB-UniRule"/>
</dbReference>
<evidence type="ECO:0000256" key="3">
    <source>
        <dbReference type="ARBA" id="ARBA00022723"/>
    </source>
</evidence>
<keyword evidence="2 12" id="KW-0235">DNA replication</keyword>
<feature type="binding site" evidence="12">
    <location>
        <position position="520"/>
    </location>
    <ligand>
        <name>Zn(2+)</name>
        <dbReference type="ChEBI" id="CHEBI:29105"/>
        <label>2</label>
    </ligand>
</feature>
<feature type="compositionally biased region" description="Low complexity" evidence="13">
    <location>
        <begin position="33"/>
        <end position="47"/>
    </location>
</feature>
<dbReference type="GO" id="GO:0043138">
    <property type="term" value="F:3'-5' DNA helicase activity"/>
    <property type="evidence" value="ECO:0007669"/>
    <property type="project" value="UniProtKB-EC"/>
</dbReference>
<dbReference type="InterPro" id="IPR042115">
    <property type="entry name" value="PriA_3primeBD_sf"/>
</dbReference>
<comment type="subunit">
    <text evidence="12">Component of the replication restart primosome.</text>
</comment>
<feature type="binding site" evidence="12">
    <location>
        <position position="511"/>
    </location>
    <ligand>
        <name>Zn(2+)</name>
        <dbReference type="ChEBI" id="CHEBI:29105"/>
        <label>1</label>
    </ligand>
</feature>
<dbReference type="GO" id="GO:0006302">
    <property type="term" value="P:double-strand break repair"/>
    <property type="evidence" value="ECO:0007669"/>
    <property type="project" value="InterPro"/>
</dbReference>
<dbReference type="PROSITE" id="PS51192">
    <property type="entry name" value="HELICASE_ATP_BIND_1"/>
    <property type="match status" value="1"/>
</dbReference>
<gene>
    <name evidence="12" type="primary">priA</name>
    <name evidence="16" type="ORF">BECKFM1743A_GA0114220_1001212</name>
    <name evidence="18" type="ORF">BECKFM1743B_GA0114221_100115</name>
    <name evidence="17" type="ORF">BECKFM1743C_GA0114222_1000915</name>
</gene>
<accession>A0A450VMV7</accession>
<dbReference type="GO" id="GO:0006310">
    <property type="term" value="P:DNA recombination"/>
    <property type="evidence" value="ECO:0007669"/>
    <property type="project" value="InterPro"/>
</dbReference>
<keyword evidence="10 12" id="KW-0413">Isomerase</keyword>
<dbReference type="Pfam" id="PF00270">
    <property type="entry name" value="DEAD"/>
    <property type="match status" value="1"/>
</dbReference>
<proteinExistence type="inferred from homology"/>
<dbReference type="CDD" id="cd18804">
    <property type="entry name" value="SF2_C_priA"/>
    <property type="match status" value="1"/>
</dbReference>
<comment type="similarity">
    <text evidence="12">Belongs to the helicase family. PriA subfamily.</text>
</comment>
<dbReference type="HAMAP" id="MF_00983">
    <property type="entry name" value="PriA"/>
    <property type="match status" value="1"/>
</dbReference>
<keyword evidence="3 12" id="KW-0479">Metal-binding</keyword>
<keyword evidence="1 12" id="KW-0639">Primosome</keyword>
<dbReference type="NCBIfam" id="NF004067">
    <property type="entry name" value="PRK05580.1-4"/>
    <property type="match status" value="1"/>
</dbReference>
<dbReference type="InterPro" id="IPR001650">
    <property type="entry name" value="Helicase_C-like"/>
</dbReference>
<dbReference type="NCBIfam" id="TIGR00595">
    <property type="entry name" value="priA"/>
    <property type="match status" value="1"/>
</dbReference>
<dbReference type="Pfam" id="PF18074">
    <property type="entry name" value="PriA_C"/>
    <property type="match status" value="1"/>
</dbReference>